<dbReference type="SUPFAM" id="SSF52518">
    <property type="entry name" value="Thiamin diphosphate-binding fold (THDP-binding)"/>
    <property type="match status" value="2"/>
</dbReference>
<dbReference type="PANTHER" id="PTHR31273">
    <property type="entry name" value="PHOSPHOKETOLASE-RELATED"/>
    <property type="match status" value="1"/>
</dbReference>
<dbReference type="OrthoDB" id="9768449at2"/>
<dbReference type="PROSITE" id="PS60002">
    <property type="entry name" value="PHOSPHOKETOLASE_1"/>
    <property type="match status" value="1"/>
</dbReference>
<keyword evidence="3 5" id="KW-0786">Thiamine pyrophosphate</keyword>
<dbReference type="GO" id="GO:0016832">
    <property type="term" value="F:aldehyde-lyase activity"/>
    <property type="evidence" value="ECO:0007669"/>
    <property type="project" value="UniProtKB-UniRule"/>
</dbReference>
<dbReference type="HAMAP" id="MF_01403">
    <property type="entry name" value="Phosphoketolase"/>
    <property type="match status" value="1"/>
</dbReference>
<dbReference type="Pfam" id="PF09363">
    <property type="entry name" value="XFP_C"/>
    <property type="match status" value="1"/>
</dbReference>
<proteinExistence type="inferred from homology"/>
<keyword evidence="4 5" id="KW-0456">Lyase</keyword>
<dbReference type="Pfam" id="PF09364">
    <property type="entry name" value="XFP_N"/>
    <property type="match status" value="1"/>
</dbReference>
<evidence type="ECO:0000313" key="8">
    <source>
        <dbReference type="EMBL" id="KRL05406.1"/>
    </source>
</evidence>
<dbReference type="InterPro" id="IPR019789">
    <property type="entry name" value="Xul5P/Fru6P_PKetolase_ThDP_BS"/>
</dbReference>
<dbReference type="Proteomes" id="UP000051686">
    <property type="component" value="Unassembled WGS sequence"/>
</dbReference>
<name>A0A0R1MBC7_9LACO</name>
<dbReference type="PATRIC" id="fig|1423777.3.peg.840"/>
<dbReference type="EC" id="4.1.2.-" evidence="5"/>
<dbReference type="PANTHER" id="PTHR31273:SF0">
    <property type="entry name" value="PHOSPHOKETOLASE-RELATED"/>
    <property type="match status" value="1"/>
</dbReference>
<comment type="similarity">
    <text evidence="2 5">Belongs to the XFP family.</text>
</comment>
<dbReference type="PROSITE" id="PS60003">
    <property type="entry name" value="PHOSPHOKETOLASE_2"/>
    <property type="match status" value="1"/>
</dbReference>
<evidence type="ECO:0000256" key="5">
    <source>
        <dbReference type="HAMAP-Rule" id="MF_01403"/>
    </source>
</evidence>
<dbReference type="PIRSF" id="PIRSF017245">
    <property type="entry name" value="Phosphoketolase"/>
    <property type="match status" value="1"/>
</dbReference>
<dbReference type="CDD" id="cd02011">
    <property type="entry name" value="TPP_PK"/>
    <property type="match status" value="1"/>
</dbReference>
<dbReference type="NCBIfam" id="NF003619">
    <property type="entry name" value="PRK05261.1-4"/>
    <property type="match status" value="1"/>
</dbReference>
<dbReference type="InterPro" id="IPR009014">
    <property type="entry name" value="Transketo_C/PFOR_II"/>
</dbReference>
<dbReference type="EMBL" id="AZEH01000025">
    <property type="protein sequence ID" value="KRL05406.1"/>
    <property type="molecule type" value="Genomic_DNA"/>
</dbReference>
<gene>
    <name evidence="8" type="ORF">FD46_GL000817</name>
</gene>
<sequence length="792" mass="89684">MTTDTIDYRSSSYLKQVDAFWRAANYVSVGQLYLKDNPLLKRPLKSDDVKVKPIGHWGTIAGQNFIYAHLNRTINKYNLNMFYVEGPGHGGQVMVSNSYLDGSYTEIYPEITQDENGMKKLFKRFSFPGGVASHAAPETPGSIHEGGELGYSISHGVGAIFDNPDLISAVVVGDGEAETGPLATSWQSNKFINPINDGAVLPILNLNGFKISNPTILSRQSDEELQKYFEGMGWHPLFVEGKDPAKMHPQMAAVVDQAIEEIKGIQEYARKNNDASLPQWPMIIFRAPKGWTGPTEWDNKPIEGSFRAHQIPIPVDQNDMQHADSLVAWLKSYHPEQLFDENGTLKPEIAAIAPKGTHRMAANPHTNPGSLIKDLILPDFRNYAVDVSKRGRVFAQDMTVFAEYLKDVIKLNEKNKNFRLFGPDETMSNRLAPLFEVTKRQWLEKIKEPNDEFLASAGRVIDSQLSEHQDEGWLEGYVLTGRHGIFASYEAFLRVVDSMLTQHFKWLRKATDQPWRSDIPSLNLIASSTVFQQDHNGYTHQDPGILGHLADKKPAFIREYLPADANTLLAVMDKVLNDRQKINLIVTSKHPRQQFYSVAEAKELVDNGLKIVDWASNDDNAEPDVVLAAAGTEPNTESLAAIQLLHKTIPNVKIRFINIVDLLKLRSQKEDPRGLSDVEFDAYFTKNKPIIFAFHGYEGLIRDLFFDRHNHNLHVHGYRENGDITTPFDMRVLNQMDRFDLVKSIVLNLPDSEKYGQLIAKMDAIIAKHHQYIRDEGTDLPEVENWKWRDFK</sequence>
<dbReference type="GO" id="GO:0005975">
    <property type="term" value="P:carbohydrate metabolic process"/>
    <property type="evidence" value="ECO:0007669"/>
    <property type="project" value="InterPro"/>
</dbReference>
<evidence type="ECO:0000259" key="7">
    <source>
        <dbReference type="Pfam" id="PF09364"/>
    </source>
</evidence>
<organism evidence="8 9">
    <name type="scientific">Liquorilactobacillus oeni DSM 19972</name>
    <dbReference type="NCBI Taxonomy" id="1423777"/>
    <lineage>
        <taxon>Bacteria</taxon>
        <taxon>Bacillati</taxon>
        <taxon>Bacillota</taxon>
        <taxon>Bacilli</taxon>
        <taxon>Lactobacillales</taxon>
        <taxon>Lactobacillaceae</taxon>
        <taxon>Liquorilactobacillus</taxon>
    </lineage>
</organism>
<dbReference type="InterPro" id="IPR018969">
    <property type="entry name" value="Xul5P/Fru6P_PKetolase_C"/>
</dbReference>
<evidence type="ECO:0000256" key="4">
    <source>
        <dbReference type="ARBA" id="ARBA00023239"/>
    </source>
</evidence>
<keyword evidence="9" id="KW-1185">Reference proteome</keyword>
<evidence type="ECO:0000256" key="3">
    <source>
        <dbReference type="ARBA" id="ARBA00023052"/>
    </source>
</evidence>
<comment type="caution">
    <text evidence="8">The sequence shown here is derived from an EMBL/GenBank/DDBJ whole genome shotgun (WGS) entry which is preliminary data.</text>
</comment>
<comment type="cofactor">
    <cofactor evidence="1 5">
        <name>thiamine diphosphate</name>
        <dbReference type="ChEBI" id="CHEBI:58937"/>
    </cofactor>
</comment>
<dbReference type="InterPro" id="IPR023962">
    <property type="entry name" value="Phosphoketolase"/>
</dbReference>
<evidence type="ECO:0000256" key="2">
    <source>
        <dbReference type="ARBA" id="ARBA00005623"/>
    </source>
</evidence>
<dbReference type="STRING" id="1423777.FD46_GL000817"/>
<accession>A0A0R1MBC7</accession>
<dbReference type="Gene3D" id="3.40.50.920">
    <property type="match status" value="1"/>
</dbReference>
<reference evidence="8 9" key="1">
    <citation type="journal article" date="2015" name="Genome Announc.">
        <title>Expanding the biotechnology potential of lactobacilli through comparative genomics of 213 strains and associated genera.</title>
        <authorList>
            <person name="Sun Z."/>
            <person name="Harris H.M."/>
            <person name="McCann A."/>
            <person name="Guo C."/>
            <person name="Argimon S."/>
            <person name="Zhang W."/>
            <person name="Yang X."/>
            <person name="Jeffery I.B."/>
            <person name="Cooney J.C."/>
            <person name="Kagawa T.F."/>
            <person name="Liu W."/>
            <person name="Song Y."/>
            <person name="Salvetti E."/>
            <person name="Wrobel A."/>
            <person name="Rasinkangas P."/>
            <person name="Parkhill J."/>
            <person name="Rea M.C."/>
            <person name="O'Sullivan O."/>
            <person name="Ritari J."/>
            <person name="Douillard F.P."/>
            <person name="Paul Ross R."/>
            <person name="Yang R."/>
            <person name="Briner A.E."/>
            <person name="Felis G.E."/>
            <person name="de Vos W.M."/>
            <person name="Barrangou R."/>
            <person name="Klaenhammer T.R."/>
            <person name="Caufield P.W."/>
            <person name="Cui Y."/>
            <person name="Zhang H."/>
            <person name="O'Toole P.W."/>
        </authorList>
    </citation>
    <scope>NUCLEOTIDE SEQUENCE [LARGE SCALE GENOMIC DNA]</scope>
    <source>
        <strain evidence="8 9">DSM 19972</strain>
    </source>
</reference>
<dbReference type="InterPro" id="IPR029061">
    <property type="entry name" value="THDP-binding"/>
</dbReference>
<evidence type="ECO:0000259" key="6">
    <source>
        <dbReference type="Pfam" id="PF09363"/>
    </source>
</evidence>
<protein>
    <recommendedName>
        <fullName evidence="5">Probable phosphoketolase</fullName>
        <ecNumber evidence="5">4.1.2.-</ecNumber>
    </recommendedName>
</protein>
<feature type="domain" description="Xylulose 5-phosphate/Fructose 6-phosphate phosphoketolase C-terminal" evidence="6">
    <location>
        <begin position="589"/>
        <end position="788"/>
    </location>
</feature>
<feature type="domain" description="Xylulose 5-phosphate/Fructose 6-phosphate phosphoketolase N-terminal" evidence="7">
    <location>
        <begin position="10"/>
        <end position="370"/>
    </location>
</feature>
<dbReference type="InterPro" id="IPR019790">
    <property type="entry name" value="Xul5P/Fru6P_PKetolase_CS"/>
</dbReference>
<dbReference type="InterPro" id="IPR018970">
    <property type="entry name" value="Xul5P/Fru6P_PKetolase_N"/>
</dbReference>
<dbReference type="InterPro" id="IPR005593">
    <property type="entry name" value="Xul5P/Fru6P_PKetolase"/>
</dbReference>
<dbReference type="Gene3D" id="3.40.50.970">
    <property type="match status" value="2"/>
</dbReference>
<evidence type="ECO:0000256" key="1">
    <source>
        <dbReference type="ARBA" id="ARBA00001964"/>
    </source>
</evidence>
<evidence type="ECO:0000313" key="9">
    <source>
        <dbReference type="Proteomes" id="UP000051686"/>
    </source>
</evidence>
<dbReference type="AlphaFoldDB" id="A0A0R1MBC7"/>
<dbReference type="RefSeq" id="WP_057895752.1">
    <property type="nucleotide sequence ID" value="NZ_AZEH01000025.1"/>
</dbReference>
<dbReference type="NCBIfam" id="NF003618">
    <property type="entry name" value="PRK05261.1-3"/>
    <property type="match status" value="1"/>
</dbReference>
<dbReference type="Pfam" id="PF03894">
    <property type="entry name" value="XFP"/>
    <property type="match status" value="1"/>
</dbReference>